<reference evidence="6" key="1">
    <citation type="submission" date="2019-02" db="EMBL/GenBank/DDBJ databases">
        <title>Complete genome sequence of Rhodoferax sp. Gr-4.</title>
        <authorList>
            <person name="Jin L."/>
        </authorList>
    </citation>
    <scope>NUCLEOTIDE SEQUENCE [LARGE SCALE GENOMIC DNA]</scope>
    <source>
        <strain evidence="6">Gr-4</strain>
    </source>
</reference>
<feature type="transmembrane region" description="Helical" evidence="2">
    <location>
        <begin position="53"/>
        <end position="78"/>
    </location>
</feature>
<dbReference type="AlphaFoldDB" id="A0A515EVK7"/>
<keyword evidence="5" id="KW-0406">Ion transport</keyword>
<dbReference type="SUPFAM" id="SSF116726">
    <property type="entry name" value="TrkA C-terminal domain-like"/>
    <property type="match status" value="1"/>
</dbReference>
<comment type="subcellular location">
    <subcellularLocation>
        <location evidence="1">Cell membrane</location>
        <topology evidence="1">Multi-pass membrane protein</topology>
    </subcellularLocation>
</comment>
<evidence type="ECO:0000256" key="2">
    <source>
        <dbReference type="SAM" id="Phobius"/>
    </source>
</evidence>
<dbReference type="SUPFAM" id="SSF51735">
    <property type="entry name" value="NAD(P)-binding Rossmann-fold domains"/>
    <property type="match status" value="1"/>
</dbReference>
<sequence>MLVLVHIVGTLGYRIISGGTATWVDSFYMTFITVATIGYGETVDLTFHPYGRLFTVAIAVVGIGTMSYLFSTFVALLLESDLNTALRKKRMQHEISRLSGHYIVCGIGRVGTNVGLELLKTKRDMVVIESDKQALDRWLEHHPDALYLHSDAADDDTLLAAGVTSAAGVFAVTGDDSHNLMVSLSVKLLNSKARVVARLHDIRNANKARKAGADEIVSPDFTGGMRIASAMLRPHVVNFMDKMLHSDEGLRVEEVVVPAHMPPTALGKLVPKSRDYVLMATHEQGKWVFNPPDEHVLTPGVALVLMATPGGRLQLENALKP</sequence>
<keyword evidence="2" id="KW-1133">Transmembrane helix</keyword>
<dbReference type="PROSITE" id="PS51202">
    <property type="entry name" value="RCK_C"/>
    <property type="match status" value="1"/>
</dbReference>
<keyword evidence="6" id="KW-1185">Reference proteome</keyword>
<dbReference type="InterPro" id="IPR003148">
    <property type="entry name" value="RCK_N"/>
</dbReference>
<dbReference type="PANTHER" id="PTHR43833:SF9">
    <property type="entry name" value="POTASSIUM CHANNEL PROTEIN YUGO-RELATED"/>
    <property type="match status" value="1"/>
</dbReference>
<dbReference type="SUPFAM" id="SSF81324">
    <property type="entry name" value="Voltage-gated potassium channels"/>
    <property type="match status" value="1"/>
</dbReference>
<dbReference type="KEGG" id="rhg:EXZ61_05325"/>
<dbReference type="GO" id="GO:0005886">
    <property type="term" value="C:plasma membrane"/>
    <property type="evidence" value="ECO:0007669"/>
    <property type="project" value="UniProtKB-SubCell"/>
</dbReference>
<dbReference type="Pfam" id="PF02254">
    <property type="entry name" value="TrkA_N"/>
    <property type="match status" value="1"/>
</dbReference>
<dbReference type="Gene3D" id="3.40.50.720">
    <property type="entry name" value="NAD(P)-binding Rossmann-like Domain"/>
    <property type="match status" value="1"/>
</dbReference>
<name>A0A515EVK7_9BURK</name>
<keyword evidence="2" id="KW-0472">Membrane</keyword>
<proteinExistence type="predicted"/>
<evidence type="ECO:0000313" key="5">
    <source>
        <dbReference type="EMBL" id="QDL56678.1"/>
    </source>
</evidence>
<dbReference type="GO" id="GO:0008324">
    <property type="term" value="F:monoatomic cation transmembrane transporter activity"/>
    <property type="evidence" value="ECO:0007669"/>
    <property type="project" value="InterPro"/>
</dbReference>
<keyword evidence="5" id="KW-0407">Ion channel</keyword>
<dbReference type="InterPro" id="IPR050721">
    <property type="entry name" value="Trk_Ktr_HKT_K-transport"/>
</dbReference>
<dbReference type="Gene3D" id="1.10.287.70">
    <property type="match status" value="1"/>
</dbReference>
<dbReference type="InterPro" id="IPR036721">
    <property type="entry name" value="RCK_C_sf"/>
</dbReference>
<feature type="domain" description="RCK N-terminal" evidence="3">
    <location>
        <begin position="99"/>
        <end position="218"/>
    </location>
</feature>
<dbReference type="Proteomes" id="UP000317365">
    <property type="component" value="Chromosome"/>
</dbReference>
<protein>
    <submittedName>
        <fullName evidence="5">Potassium channel protein</fullName>
    </submittedName>
</protein>
<gene>
    <name evidence="5" type="ORF">EXZ61_05325</name>
</gene>
<evidence type="ECO:0000313" key="6">
    <source>
        <dbReference type="Proteomes" id="UP000317365"/>
    </source>
</evidence>
<dbReference type="PROSITE" id="PS51201">
    <property type="entry name" value="RCK_N"/>
    <property type="match status" value="1"/>
</dbReference>
<keyword evidence="2" id="KW-0812">Transmembrane</keyword>
<reference evidence="6" key="2">
    <citation type="journal article" date="2020" name="Int. J. Syst. Evol. Microbiol.">
        <title>Genomic insights into a novel species Rhodoferax aquaticus sp. nov., isolated from freshwater.</title>
        <authorList>
            <person name="Li T."/>
            <person name="Zhuo Y."/>
            <person name="Jin C.Z."/>
            <person name="Wu X."/>
            <person name="Ko S.R."/>
            <person name="Jin F.J."/>
            <person name="Ahn C.Y."/>
            <person name="Oh H.M."/>
            <person name="Lee H.G."/>
            <person name="Jin L."/>
        </authorList>
    </citation>
    <scope>NUCLEOTIDE SEQUENCE [LARGE SCALE GENOMIC DNA]</scope>
    <source>
        <strain evidence="6">Gr-4</strain>
    </source>
</reference>
<feature type="domain" description="RCK C-terminal" evidence="4">
    <location>
        <begin position="240"/>
        <end position="321"/>
    </location>
</feature>
<dbReference type="InterPro" id="IPR013099">
    <property type="entry name" value="K_chnl_dom"/>
</dbReference>
<dbReference type="PANTHER" id="PTHR43833">
    <property type="entry name" value="POTASSIUM CHANNEL PROTEIN 2-RELATED-RELATED"/>
    <property type="match status" value="1"/>
</dbReference>
<dbReference type="InterPro" id="IPR036291">
    <property type="entry name" value="NAD(P)-bd_dom_sf"/>
</dbReference>
<evidence type="ECO:0000256" key="1">
    <source>
        <dbReference type="ARBA" id="ARBA00004651"/>
    </source>
</evidence>
<evidence type="ECO:0000259" key="4">
    <source>
        <dbReference type="PROSITE" id="PS51202"/>
    </source>
</evidence>
<evidence type="ECO:0000259" key="3">
    <source>
        <dbReference type="PROSITE" id="PS51201"/>
    </source>
</evidence>
<dbReference type="InterPro" id="IPR006037">
    <property type="entry name" value="RCK_C"/>
</dbReference>
<dbReference type="GO" id="GO:0006813">
    <property type="term" value="P:potassium ion transport"/>
    <property type="evidence" value="ECO:0007669"/>
    <property type="project" value="InterPro"/>
</dbReference>
<accession>A0A515EVK7</accession>
<dbReference type="EMBL" id="CP036282">
    <property type="protein sequence ID" value="QDL56678.1"/>
    <property type="molecule type" value="Genomic_DNA"/>
</dbReference>
<organism evidence="5 6">
    <name type="scientific">Rhodoferax aquaticus</name>
    <dbReference type="NCBI Taxonomy" id="2527691"/>
    <lineage>
        <taxon>Bacteria</taxon>
        <taxon>Pseudomonadati</taxon>
        <taxon>Pseudomonadota</taxon>
        <taxon>Betaproteobacteria</taxon>
        <taxon>Burkholderiales</taxon>
        <taxon>Comamonadaceae</taxon>
        <taxon>Rhodoferax</taxon>
    </lineage>
</organism>
<dbReference type="Pfam" id="PF07885">
    <property type="entry name" value="Ion_trans_2"/>
    <property type="match status" value="1"/>
</dbReference>
<keyword evidence="5" id="KW-0813">Transport</keyword>